<organism evidence="1 2">
    <name type="scientific">Trichonephila inaurata madagascariensis</name>
    <dbReference type="NCBI Taxonomy" id="2747483"/>
    <lineage>
        <taxon>Eukaryota</taxon>
        <taxon>Metazoa</taxon>
        <taxon>Ecdysozoa</taxon>
        <taxon>Arthropoda</taxon>
        <taxon>Chelicerata</taxon>
        <taxon>Arachnida</taxon>
        <taxon>Araneae</taxon>
        <taxon>Araneomorphae</taxon>
        <taxon>Entelegynae</taxon>
        <taxon>Araneoidea</taxon>
        <taxon>Nephilidae</taxon>
        <taxon>Trichonephila</taxon>
        <taxon>Trichonephila inaurata</taxon>
    </lineage>
</organism>
<comment type="caution">
    <text evidence="1">The sequence shown here is derived from an EMBL/GenBank/DDBJ whole genome shotgun (WGS) entry which is preliminary data.</text>
</comment>
<sequence>MKPKPVSLKNQLRIFPPCFYRWKQKCKYSLVNGIHNVPYEFMQQAAIRIAQTGDLIQQGVTGLEPALSKVQNLHSVIVASSGKETPKEMEDHFKLTDHQANSMFSYLEELLKMVHHTQYIIDDVRDKNKSLLINLSDQERRLRWEIKEMKVDIFFTQSLILHNCIENRVKVPFSVIESVILNYMHRIMEQLFTDQKNGNEVHHYFLRIYLNENKIVY</sequence>
<dbReference type="AlphaFoldDB" id="A0A8X6X4M9"/>
<protein>
    <submittedName>
        <fullName evidence="1">Uncharacterized protein</fullName>
    </submittedName>
</protein>
<reference evidence="1" key="1">
    <citation type="submission" date="2020-08" db="EMBL/GenBank/DDBJ databases">
        <title>Multicomponent nature underlies the extraordinary mechanical properties of spider dragline silk.</title>
        <authorList>
            <person name="Kono N."/>
            <person name="Nakamura H."/>
            <person name="Mori M."/>
            <person name="Yoshida Y."/>
            <person name="Ohtoshi R."/>
            <person name="Malay A.D."/>
            <person name="Moran D.A.P."/>
            <person name="Tomita M."/>
            <person name="Numata K."/>
            <person name="Arakawa K."/>
        </authorList>
    </citation>
    <scope>NUCLEOTIDE SEQUENCE</scope>
</reference>
<keyword evidence="2" id="KW-1185">Reference proteome</keyword>
<dbReference type="Proteomes" id="UP000886998">
    <property type="component" value="Unassembled WGS sequence"/>
</dbReference>
<accession>A0A8X6X4M9</accession>
<gene>
    <name evidence="1" type="primary">AVEN_69274_1</name>
    <name evidence="1" type="ORF">TNIN_149651</name>
</gene>
<proteinExistence type="predicted"/>
<dbReference type="EMBL" id="BMAV01005233">
    <property type="protein sequence ID" value="GFY46180.1"/>
    <property type="molecule type" value="Genomic_DNA"/>
</dbReference>
<dbReference type="OrthoDB" id="6435400at2759"/>
<evidence type="ECO:0000313" key="2">
    <source>
        <dbReference type="Proteomes" id="UP000886998"/>
    </source>
</evidence>
<name>A0A8X6X4M9_9ARAC</name>
<evidence type="ECO:0000313" key="1">
    <source>
        <dbReference type="EMBL" id="GFY46180.1"/>
    </source>
</evidence>